<comment type="caution">
    <text evidence="1">The sequence shown here is derived from an EMBL/GenBank/DDBJ whole genome shotgun (WGS) entry which is preliminary data.</text>
</comment>
<reference evidence="1 2" key="1">
    <citation type="submission" date="2019-02" db="EMBL/GenBank/DDBJ databases">
        <title>Deep-cultivation of Planctomycetes and their phenomic and genomic characterization uncovers novel biology.</title>
        <authorList>
            <person name="Wiegand S."/>
            <person name="Jogler M."/>
            <person name="Boedeker C."/>
            <person name="Pinto D."/>
            <person name="Vollmers J."/>
            <person name="Rivas-Marin E."/>
            <person name="Kohn T."/>
            <person name="Peeters S.H."/>
            <person name="Heuer A."/>
            <person name="Rast P."/>
            <person name="Oberbeckmann S."/>
            <person name="Bunk B."/>
            <person name="Jeske O."/>
            <person name="Meyerdierks A."/>
            <person name="Storesund J.E."/>
            <person name="Kallscheuer N."/>
            <person name="Luecker S."/>
            <person name="Lage O.M."/>
            <person name="Pohl T."/>
            <person name="Merkel B.J."/>
            <person name="Hornburger P."/>
            <person name="Mueller R.-W."/>
            <person name="Bruemmer F."/>
            <person name="Labrenz M."/>
            <person name="Spormann A.M."/>
            <person name="Op Den Camp H."/>
            <person name="Overmann J."/>
            <person name="Amann R."/>
            <person name="Jetten M.S.M."/>
            <person name="Mascher T."/>
            <person name="Medema M.H."/>
            <person name="Devos D.P."/>
            <person name="Kaster A.-K."/>
            <person name="Ovreas L."/>
            <person name="Rohde M."/>
            <person name="Galperin M.Y."/>
            <person name="Jogler C."/>
        </authorList>
    </citation>
    <scope>NUCLEOTIDE SEQUENCE [LARGE SCALE GENOMIC DNA]</scope>
    <source>
        <strain evidence="1 2">Pla52n</strain>
    </source>
</reference>
<evidence type="ECO:0000313" key="1">
    <source>
        <dbReference type="EMBL" id="TWU02922.1"/>
    </source>
</evidence>
<evidence type="ECO:0000313" key="2">
    <source>
        <dbReference type="Proteomes" id="UP000320176"/>
    </source>
</evidence>
<organism evidence="1 2">
    <name type="scientific">Stieleria varia</name>
    <dbReference type="NCBI Taxonomy" id="2528005"/>
    <lineage>
        <taxon>Bacteria</taxon>
        <taxon>Pseudomonadati</taxon>
        <taxon>Planctomycetota</taxon>
        <taxon>Planctomycetia</taxon>
        <taxon>Pirellulales</taxon>
        <taxon>Pirellulaceae</taxon>
        <taxon>Stieleria</taxon>
    </lineage>
</organism>
<proteinExistence type="predicted"/>
<dbReference type="AlphaFoldDB" id="A0A5C6AV59"/>
<dbReference type="Proteomes" id="UP000320176">
    <property type="component" value="Unassembled WGS sequence"/>
</dbReference>
<accession>A0A5C6AV59</accession>
<sequence length="189" mass="21562">MKRGAKSTKKVPKAKVSPSELIRSALGKCKKPDLIDFLVEFSNQHVEVQRELESHLNVEKPFSLVVIDIESAIALATDFDERRMNYNFNYDHESYEAVEKRLKKLIDHEELEDAKRLSLELMKRGSYQVACSDEGLMSYEIEDCLKPVIKAVKRAGGEPAKQWAAEMIRADKVGFICDNELRKLAESKS</sequence>
<protein>
    <submittedName>
        <fullName evidence="1">Uncharacterized protein</fullName>
    </submittedName>
</protein>
<keyword evidence="2" id="KW-1185">Reference proteome</keyword>
<dbReference type="EMBL" id="SJPN01000004">
    <property type="protein sequence ID" value="TWU02922.1"/>
    <property type="molecule type" value="Genomic_DNA"/>
</dbReference>
<dbReference type="OrthoDB" id="264666at2"/>
<dbReference type="RefSeq" id="WP_146521155.1">
    <property type="nucleotide sequence ID" value="NZ_CP151726.1"/>
</dbReference>
<gene>
    <name evidence="1" type="ORF">Pla52n_40100</name>
</gene>
<name>A0A5C6AV59_9BACT</name>